<evidence type="ECO:0000256" key="5">
    <source>
        <dbReference type="ARBA" id="ARBA00022833"/>
    </source>
</evidence>
<proteinExistence type="inferred from homology"/>
<dbReference type="InterPro" id="IPR036236">
    <property type="entry name" value="Znf_C2H2_sf"/>
</dbReference>
<comment type="subcellular location">
    <subcellularLocation>
        <location evidence="1">Nucleus</location>
    </subcellularLocation>
</comment>
<comment type="similarity">
    <text evidence="7">Belongs to the UPF0743 family.</text>
</comment>
<dbReference type="GO" id="GO:0005730">
    <property type="term" value="C:nucleolus"/>
    <property type="evidence" value="ECO:0007669"/>
    <property type="project" value="TreeGrafter"/>
</dbReference>
<dbReference type="Proteomes" id="UP000193218">
    <property type="component" value="Unassembled WGS sequence"/>
</dbReference>
<sequence>MVSFQCDGCADTVKKPKLDQHRQRCWASFTCLDCSQTFNNQDYKKHTSCISEAEKYQGALYRGPKKGGAQANGERPVKSKAPQEPVKESMASTCASPLPSQSSIHPDRLSQFDAGPAHDFSNAGPSRGRGGFRGRGGPQARGRGGYHGHSLVSGENKLGPKDGMRTWGSPAVTPKETTPEPSASTAREKRPRDTTSTPVEKKKKTKRDESPSSARTAQQDNNDPKLIKRLRKKAAKLGEKGGKMNLDEFTRKLMEGKQETMDLTQLLQHASVHNDGTRWVLEI</sequence>
<feature type="domain" description="Zinc finger C2H2 LYAR-type" evidence="10">
    <location>
        <begin position="29"/>
        <end position="56"/>
    </location>
</feature>
<dbReference type="FunFam" id="3.30.1490.490:FF:000001">
    <property type="entry name" value="cell growth-regulating nucleolar protein-like"/>
    <property type="match status" value="1"/>
</dbReference>
<evidence type="ECO:0000259" key="10">
    <source>
        <dbReference type="Pfam" id="PF08790"/>
    </source>
</evidence>
<evidence type="ECO:0000256" key="7">
    <source>
        <dbReference type="ARBA" id="ARBA00061084"/>
    </source>
</evidence>
<dbReference type="PANTHER" id="PTHR13100:SF10">
    <property type="entry name" value="CELL GROWTH-REGULATING NUCLEOLAR PROTEIN"/>
    <property type="match status" value="1"/>
</dbReference>
<reference evidence="11 12" key="1">
    <citation type="submission" date="2017-03" db="EMBL/GenBank/DDBJ databases">
        <title>Widespread Adenine N6-methylation of Active Genes in Fungi.</title>
        <authorList>
            <consortium name="DOE Joint Genome Institute"/>
            <person name="Mondo S.J."/>
            <person name="Dannebaum R.O."/>
            <person name="Kuo R.C."/>
            <person name="Louie K.B."/>
            <person name="Bewick A.J."/>
            <person name="Labutti K."/>
            <person name="Haridas S."/>
            <person name="Kuo A."/>
            <person name="Salamov A."/>
            <person name="Ahrendt S.R."/>
            <person name="Lau R."/>
            <person name="Bowen B.P."/>
            <person name="Lipzen A."/>
            <person name="Sullivan W."/>
            <person name="Andreopoulos W.B."/>
            <person name="Clum A."/>
            <person name="Lindquist E."/>
            <person name="Daum C."/>
            <person name="Northen T.R."/>
            <person name="Ramamoorthy G."/>
            <person name="Schmitz R.J."/>
            <person name="Gryganskyi A."/>
            <person name="Culley D."/>
            <person name="Magnuson J."/>
            <person name="James T.Y."/>
            <person name="O'Malley M.A."/>
            <person name="Stajich J.E."/>
            <person name="Spatafora J.W."/>
            <person name="Visel A."/>
            <person name="Grigoriev I.V."/>
        </authorList>
    </citation>
    <scope>NUCLEOTIDE SEQUENCE [LARGE SCALE GENOMIC DNA]</scope>
    <source>
        <strain evidence="11 12">NRRL Y-17943</strain>
    </source>
</reference>
<dbReference type="GO" id="GO:0006364">
    <property type="term" value="P:rRNA processing"/>
    <property type="evidence" value="ECO:0007669"/>
    <property type="project" value="TreeGrafter"/>
</dbReference>
<comment type="caution">
    <text evidence="11">The sequence shown here is derived from an EMBL/GenBank/DDBJ whole genome shotgun (WGS) entry which is preliminary data.</text>
</comment>
<evidence type="ECO:0000256" key="1">
    <source>
        <dbReference type="ARBA" id="ARBA00004123"/>
    </source>
</evidence>
<evidence type="ECO:0000256" key="8">
    <source>
        <dbReference type="PROSITE-ProRule" id="PRU01145"/>
    </source>
</evidence>
<dbReference type="Gene3D" id="3.30.1490.490">
    <property type="match status" value="1"/>
</dbReference>
<dbReference type="PROSITE" id="PS51804">
    <property type="entry name" value="ZF_C2HC_LYAR"/>
    <property type="match status" value="1"/>
</dbReference>
<evidence type="ECO:0000256" key="2">
    <source>
        <dbReference type="ARBA" id="ARBA00022723"/>
    </source>
</evidence>
<dbReference type="OrthoDB" id="21474at2759"/>
<dbReference type="PANTHER" id="PTHR13100">
    <property type="entry name" value="CELL GROWTH-REGULATING NUCLEOLAR PROTEIN LYAR"/>
    <property type="match status" value="1"/>
</dbReference>
<dbReference type="InterPro" id="IPR039999">
    <property type="entry name" value="LYAR"/>
</dbReference>
<evidence type="ECO:0000256" key="6">
    <source>
        <dbReference type="ARBA" id="ARBA00023242"/>
    </source>
</evidence>
<dbReference type="GeneID" id="33556525"/>
<evidence type="ECO:0000313" key="12">
    <source>
        <dbReference type="Proteomes" id="UP000193218"/>
    </source>
</evidence>
<feature type="compositionally biased region" description="Polar residues" evidence="9">
    <location>
        <begin position="211"/>
        <end position="221"/>
    </location>
</feature>
<dbReference type="RefSeq" id="XP_021873676.1">
    <property type="nucleotide sequence ID" value="XM_022014717.1"/>
</dbReference>
<evidence type="ECO:0000313" key="11">
    <source>
        <dbReference type="EMBL" id="ORX39891.1"/>
    </source>
</evidence>
<evidence type="ECO:0000256" key="3">
    <source>
        <dbReference type="ARBA" id="ARBA00022737"/>
    </source>
</evidence>
<keyword evidence="3" id="KW-0677">Repeat</keyword>
<keyword evidence="6" id="KW-0539">Nucleus</keyword>
<dbReference type="GO" id="GO:0008270">
    <property type="term" value="F:zinc ion binding"/>
    <property type="evidence" value="ECO:0007669"/>
    <property type="project" value="UniProtKB-KW"/>
</dbReference>
<feature type="compositionally biased region" description="Polar residues" evidence="9">
    <location>
        <begin position="175"/>
        <end position="185"/>
    </location>
</feature>
<dbReference type="Pfam" id="PF08790">
    <property type="entry name" value="zf-LYAR"/>
    <property type="match status" value="1"/>
</dbReference>
<dbReference type="EMBL" id="NBSH01000002">
    <property type="protein sequence ID" value="ORX39891.1"/>
    <property type="molecule type" value="Genomic_DNA"/>
</dbReference>
<keyword evidence="12" id="KW-1185">Reference proteome</keyword>
<dbReference type="SUPFAM" id="SSF57667">
    <property type="entry name" value="beta-beta-alpha zinc fingers"/>
    <property type="match status" value="2"/>
</dbReference>
<dbReference type="AlphaFoldDB" id="A0A1Y1UPD5"/>
<dbReference type="GO" id="GO:0003677">
    <property type="term" value="F:DNA binding"/>
    <property type="evidence" value="ECO:0007669"/>
    <property type="project" value="InterPro"/>
</dbReference>
<protein>
    <recommendedName>
        <fullName evidence="10">Zinc finger C2H2 LYAR-type domain-containing protein</fullName>
    </recommendedName>
</protein>
<feature type="region of interest" description="Disordered" evidence="9">
    <location>
        <begin position="61"/>
        <end position="227"/>
    </location>
</feature>
<feature type="compositionally biased region" description="Polar residues" evidence="9">
    <location>
        <begin position="90"/>
        <end position="104"/>
    </location>
</feature>
<dbReference type="GO" id="GO:0000122">
    <property type="term" value="P:negative regulation of transcription by RNA polymerase II"/>
    <property type="evidence" value="ECO:0007669"/>
    <property type="project" value="TreeGrafter"/>
</dbReference>
<dbReference type="InParanoid" id="A0A1Y1UPD5"/>
<organism evidence="11 12">
    <name type="scientific">Kockovaella imperatae</name>
    <dbReference type="NCBI Taxonomy" id="4999"/>
    <lineage>
        <taxon>Eukaryota</taxon>
        <taxon>Fungi</taxon>
        <taxon>Dikarya</taxon>
        <taxon>Basidiomycota</taxon>
        <taxon>Agaricomycotina</taxon>
        <taxon>Tremellomycetes</taxon>
        <taxon>Tremellales</taxon>
        <taxon>Cuniculitremaceae</taxon>
        <taxon>Kockovaella</taxon>
    </lineage>
</organism>
<keyword evidence="5" id="KW-0862">Zinc</keyword>
<evidence type="ECO:0000256" key="4">
    <source>
        <dbReference type="ARBA" id="ARBA00022771"/>
    </source>
</evidence>
<gene>
    <name evidence="11" type="ORF">BD324DRAFT_615390</name>
</gene>
<feature type="compositionally biased region" description="Gly residues" evidence="9">
    <location>
        <begin position="127"/>
        <end position="147"/>
    </location>
</feature>
<keyword evidence="2" id="KW-0479">Metal-binding</keyword>
<dbReference type="STRING" id="4999.A0A1Y1UPD5"/>
<keyword evidence="4 8" id="KW-0863">Zinc-finger</keyword>
<name>A0A1Y1UPD5_9TREE</name>
<accession>A0A1Y1UPD5</accession>
<dbReference type="InterPro" id="IPR014898">
    <property type="entry name" value="Znf_C2H2_LYAR"/>
</dbReference>
<evidence type="ECO:0000256" key="9">
    <source>
        <dbReference type="SAM" id="MobiDB-lite"/>
    </source>
</evidence>